<proteinExistence type="predicted"/>
<reference evidence="1" key="1">
    <citation type="submission" date="2014-11" db="EMBL/GenBank/DDBJ databases">
        <authorList>
            <person name="Amaro Gonzalez C."/>
        </authorList>
    </citation>
    <scope>NUCLEOTIDE SEQUENCE</scope>
</reference>
<protein>
    <submittedName>
        <fullName evidence="1">Uncharacterized protein</fullName>
    </submittedName>
</protein>
<name>A0A0E9TT35_ANGAN</name>
<organism evidence="1">
    <name type="scientific">Anguilla anguilla</name>
    <name type="common">European freshwater eel</name>
    <name type="synonym">Muraena anguilla</name>
    <dbReference type="NCBI Taxonomy" id="7936"/>
    <lineage>
        <taxon>Eukaryota</taxon>
        <taxon>Metazoa</taxon>
        <taxon>Chordata</taxon>
        <taxon>Craniata</taxon>
        <taxon>Vertebrata</taxon>
        <taxon>Euteleostomi</taxon>
        <taxon>Actinopterygii</taxon>
        <taxon>Neopterygii</taxon>
        <taxon>Teleostei</taxon>
        <taxon>Anguilliformes</taxon>
        <taxon>Anguillidae</taxon>
        <taxon>Anguilla</taxon>
    </lineage>
</organism>
<accession>A0A0E9TT35</accession>
<sequence>MITYTAHRHLSTCEFSTLRICEYTASML</sequence>
<evidence type="ECO:0000313" key="1">
    <source>
        <dbReference type="EMBL" id="JAH56065.1"/>
    </source>
</evidence>
<dbReference type="EMBL" id="GBXM01052512">
    <property type="protein sequence ID" value="JAH56065.1"/>
    <property type="molecule type" value="Transcribed_RNA"/>
</dbReference>
<dbReference type="AlphaFoldDB" id="A0A0E9TT35"/>
<reference evidence="1" key="2">
    <citation type="journal article" date="2015" name="Fish Shellfish Immunol.">
        <title>Early steps in the European eel (Anguilla anguilla)-Vibrio vulnificus interaction in the gills: Role of the RtxA13 toxin.</title>
        <authorList>
            <person name="Callol A."/>
            <person name="Pajuelo D."/>
            <person name="Ebbesson L."/>
            <person name="Teles M."/>
            <person name="MacKenzie S."/>
            <person name="Amaro C."/>
        </authorList>
    </citation>
    <scope>NUCLEOTIDE SEQUENCE</scope>
</reference>